<organism evidence="1 2">
    <name type="scientific">Sphingomonas melonis</name>
    <dbReference type="NCBI Taxonomy" id="152682"/>
    <lineage>
        <taxon>Bacteria</taxon>
        <taxon>Pseudomonadati</taxon>
        <taxon>Pseudomonadota</taxon>
        <taxon>Alphaproteobacteria</taxon>
        <taxon>Sphingomonadales</taxon>
        <taxon>Sphingomonadaceae</taxon>
        <taxon>Sphingomonas</taxon>
    </lineage>
</organism>
<name>A0A7Y9JZX1_9SPHN</name>
<dbReference type="RefSeq" id="WP_179507697.1">
    <property type="nucleotide sequence ID" value="NZ_JACCBY010000001.1"/>
</dbReference>
<evidence type="ECO:0000313" key="2">
    <source>
        <dbReference type="Proteomes" id="UP000517753"/>
    </source>
</evidence>
<comment type="caution">
    <text evidence="1">The sequence shown here is derived from an EMBL/GenBank/DDBJ whole genome shotgun (WGS) entry which is preliminary data.</text>
</comment>
<gene>
    <name evidence="1" type="ORF">HD841_000977</name>
</gene>
<evidence type="ECO:0000313" key="1">
    <source>
        <dbReference type="EMBL" id="NYD89208.1"/>
    </source>
</evidence>
<reference evidence="1 2" key="1">
    <citation type="submission" date="2020-08" db="EMBL/GenBank/DDBJ databases">
        <title>The Agave Microbiome: Exploring the role of microbial communities in plant adaptations to desert environments.</title>
        <authorList>
            <person name="Partida-Martinez L.P."/>
        </authorList>
    </citation>
    <scope>NUCLEOTIDE SEQUENCE [LARGE SCALE GENOMIC DNA]</scope>
    <source>
        <strain evidence="1 2">AS2.3</strain>
    </source>
</reference>
<dbReference type="AlphaFoldDB" id="A0A7Y9JZX1"/>
<protein>
    <submittedName>
        <fullName evidence="1">Uncharacterized protein</fullName>
    </submittedName>
</protein>
<proteinExistence type="predicted"/>
<accession>A0A7Y9JZX1</accession>
<dbReference type="Proteomes" id="UP000517753">
    <property type="component" value="Unassembled WGS sequence"/>
</dbReference>
<keyword evidence="2" id="KW-1185">Reference proteome</keyword>
<dbReference type="EMBL" id="JACCBY010000001">
    <property type="protein sequence ID" value="NYD89208.1"/>
    <property type="molecule type" value="Genomic_DNA"/>
</dbReference>
<sequence>MMANELGDEQSVESSHVLRTCRHDWFQITDVPRTALVHVEDRVTLGLDHPRCEAVLTRRPLRSDHSHSFLRFQATASLKPEGPQICGD</sequence>